<name>A0A0F9PI86_9ZZZZ</name>
<evidence type="ECO:0000256" key="3">
    <source>
        <dbReference type="ARBA" id="ARBA00022771"/>
    </source>
</evidence>
<dbReference type="NCBIfam" id="TIGR00615">
    <property type="entry name" value="recR"/>
    <property type="match status" value="1"/>
</dbReference>
<dbReference type="CDD" id="cd01025">
    <property type="entry name" value="TOPRIM_recR"/>
    <property type="match status" value="1"/>
</dbReference>
<dbReference type="GO" id="GO:0003677">
    <property type="term" value="F:DNA binding"/>
    <property type="evidence" value="ECO:0007669"/>
    <property type="project" value="InterPro"/>
</dbReference>
<dbReference type="GO" id="GO:0006310">
    <property type="term" value="P:DNA recombination"/>
    <property type="evidence" value="ECO:0007669"/>
    <property type="project" value="UniProtKB-KW"/>
</dbReference>
<evidence type="ECO:0000256" key="4">
    <source>
        <dbReference type="ARBA" id="ARBA00022833"/>
    </source>
</evidence>
<reference evidence="8" key="1">
    <citation type="journal article" date="2015" name="Nature">
        <title>Complex archaea that bridge the gap between prokaryotes and eukaryotes.</title>
        <authorList>
            <person name="Spang A."/>
            <person name="Saw J.H."/>
            <person name="Jorgensen S.L."/>
            <person name="Zaremba-Niedzwiedzka K."/>
            <person name="Martijn J."/>
            <person name="Lind A.E."/>
            <person name="van Eijk R."/>
            <person name="Schleper C."/>
            <person name="Guy L."/>
            <person name="Ettema T.J."/>
        </authorList>
    </citation>
    <scope>NUCLEOTIDE SEQUENCE</scope>
</reference>
<dbReference type="Gene3D" id="6.10.250.240">
    <property type="match status" value="1"/>
</dbReference>
<keyword evidence="4" id="KW-0862">Zinc</keyword>
<protein>
    <recommendedName>
        <fullName evidence="7">Toprim domain-containing protein</fullName>
    </recommendedName>
</protein>
<dbReference type="PROSITE" id="PS01300">
    <property type="entry name" value="RECR"/>
    <property type="match status" value="1"/>
</dbReference>
<dbReference type="PANTHER" id="PTHR30446">
    <property type="entry name" value="RECOMBINATION PROTEIN RECR"/>
    <property type="match status" value="1"/>
</dbReference>
<gene>
    <name evidence="8" type="ORF">LCGC14_1212460</name>
</gene>
<dbReference type="InterPro" id="IPR015967">
    <property type="entry name" value="Rcmb_RecR_Znf"/>
</dbReference>
<proteinExistence type="inferred from homology"/>
<dbReference type="SMART" id="SM00493">
    <property type="entry name" value="TOPRIM"/>
    <property type="match status" value="1"/>
</dbReference>
<dbReference type="Pfam" id="PF13662">
    <property type="entry name" value="Toprim_4"/>
    <property type="match status" value="1"/>
</dbReference>
<dbReference type="SUPFAM" id="SSF111304">
    <property type="entry name" value="Recombination protein RecR"/>
    <property type="match status" value="1"/>
</dbReference>
<organism evidence="8">
    <name type="scientific">marine sediment metagenome</name>
    <dbReference type="NCBI Taxonomy" id="412755"/>
    <lineage>
        <taxon>unclassified sequences</taxon>
        <taxon>metagenomes</taxon>
        <taxon>ecological metagenomes</taxon>
    </lineage>
</organism>
<accession>A0A0F9PI86</accession>
<evidence type="ECO:0000256" key="1">
    <source>
        <dbReference type="ARBA" id="ARBA00022723"/>
    </source>
</evidence>
<keyword evidence="1" id="KW-0479">Metal-binding</keyword>
<dbReference type="Gene3D" id="3.30.60.80">
    <property type="match status" value="1"/>
</dbReference>
<dbReference type="Pfam" id="PF21175">
    <property type="entry name" value="RecR_C"/>
    <property type="match status" value="1"/>
</dbReference>
<evidence type="ECO:0000256" key="2">
    <source>
        <dbReference type="ARBA" id="ARBA00022763"/>
    </source>
</evidence>
<dbReference type="Gene3D" id="3.40.1360.10">
    <property type="match status" value="1"/>
</dbReference>
<dbReference type="GO" id="GO:0008270">
    <property type="term" value="F:zinc ion binding"/>
    <property type="evidence" value="ECO:0007669"/>
    <property type="project" value="UniProtKB-KW"/>
</dbReference>
<sequence length="200" mass="22619">MYSVNSVNRLIGEFNKLPGIGEKTAQRLSFFILKQPKEIALRLAESIKEVKEKVRYCSICANFTEETPCRICQDKRRDRATLCVVEGPQDVSLLERMGKFKGVYHVLGGAISPLKGVRPEDINIKSLLKRIKQEEIREVILATDPNVEGETTAIYISKLLFPFKIKITRLAYGLPAGGDLEFADEVTLWESLNGRREVHP</sequence>
<dbReference type="HAMAP" id="MF_00017">
    <property type="entry name" value="RecR"/>
    <property type="match status" value="1"/>
</dbReference>
<dbReference type="GO" id="GO:0006281">
    <property type="term" value="P:DNA repair"/>
    <property type="evidence" value="ECO:0007669"/>
    <property type="project" value="UniProtKB-KW"/>
</dbReference>
<evidence type="ECO:0000256" key="5">
    <source>
        <dbReference type="ARBA" id="ARBA00023172"/>
    </source>
</evidence>
<dbReference type="AlphaFoldDB" id="A0A0F9PI86"/>
<dbReference type="InterPro" id="IPR034137">
    <property type="entry name" value="TOPRIM_RecR"/>
</dbReference>
<keyword evidence="6" id="KW-0234">DNA repair</keyword>
<dbReference type="Pfam" id="PF02132">
    <property type="entry name" value="RecR_ZnF"/>
    <property type="match status" value="1"/>
</dbReference>
<keyword evidence="3" id="KW-0863">Zinc-finger</keyword>
<evidence type="ECO:0000256" key="6">
    <source>
        <dbReference type="ARBA" id="ARBA00023204"/>
    </source>
</evidence>
<dbReference type="InterPro" id="IPR000093">
    <property type="entry name" value="DNA_Rcmb_RecR"/>
</dbReference>
<keyword evidence="2" id="KW-0227">DNA damage</keyword>
<evidence type="ECO:0000259" key="7">
    <source>
        <dbReference type="PROSITE" id="PS50880"/>
    </source>
</evidence>
<dbReference type="InterPro" id="IPR006171">
    <property type="entry name" value="TOPRIM_dom"/>
</dbReference>
<dbReference type="Gene3D" id="1.10.8.420">
    <property type="entry name" value="RecR Domain 1"/>
    <property type="match status" value="1"/>
</dbReference>
<feature type="domain" description="Toprim" evidence="7">
    <location>
        <begin position="80"/>
        <end position="175"/>
    </location>
</feature>
<keyword evidence="5" id="KW-0233">DNA recombination</keyword>
<evidence type="ECO:0000313" key="8">
    <source>
        <dbReference type="EMBL" id="KKM93037.1"/>
    </source>
</evidence>
<dbReference type="InterPro" id="IPR023627">
    <property type="entry name" value="Rcmb_RecR"/>
</dbReference>
<comment type="caution">
    <text evidence="8">The sequence shown here is derived from an EMBL/GenBank/DDBJ whole genome shotgun (WGS) entry which is preliminary data.</text>
</comment>
<dbReference type="PROSITE" id="PS50880">
    <property type="entry name" value="TOPRIM"/>
    <property type="match status" value="1"/>
</dbReference>
<dbReference type="EMBL" id="LAZR01006319">
    <property type="protein sequence ID" value="KKM93037.1"/>
    <property type="molecule type" value="Genomic_DNA"/>
</dbReference>
<dbReference type="Pfam" id="PF21176">
    <property type="entry name" value="RecR_HhH"/>
    <property type="match status" value="1"/>
</dbReference>
<dbReference type="PANTHER" id="PTHR30446:SF0">
    <property type="entry name" value="RECOMBINATION PROTEIN RECR"/>
    <property type="match status" value="1"/>
</dbReference>